<dbReference type="EMBL" id="CP056070">
    <property type="protein sequence ID" value="UKK01384.2"/>
    <property type="molecule type" value="Genomic_DNA"/>
</dbReference>
<dbReference type="Pfam" id="PF01171">
    <property type="entry name" value="ATP_bind_3"/>
    <property type="match status" value="1"/>
</dbReference>
<protein>
    <recommendedName>
        <fullName evidence="1">tRNA(Ile)-lysidine synthetase</fullName>
        <ecNumber evidence="1">6.3.4.19</ecNumber>
    </recommendedName>
</protein>
<dbReference type="AlphaFoldDB" id="A0A976QX02"/>
<dbReference type="GO" id="GO:0008033">
    <property type="term" value="P:tRNA processing"/>
    <property type="evidence" value="ECO:0007669"/>
    <property type="project" value="UniProtKB-KW"/>
</dbReference>
<evidence type="ECO:0000256" key="5">
    <source>
        <dbReference type="ARBA" id="ARBA00022840"/>
    </source>
</evidence>
<gene>
    <name evidence="9" type="ORF">MACK_002198</name>
</gene>
<dbReference type="InterPro" id="IPR011063">
    <property type="entry name" value="TilS/TtcA_N"/>
</dbReference>
<feature type="region of interest" description="Disordered" evidence="7">
    <location>
        <begin position="536"/>
        <end position="557"/>
    </location>
</feature>
<reference evidence="9" key="1">
    <citation type="submission" date="2022-07" db="EMBL/GenBank/DDBJ databases">
        <title>Evaluation of T. orientalis genome assembly methods using nanopore sequencing and analysis of variation between genomes.</title>
        <authorList>
            <person name="Yam J."/>
            <person name="Micallef M.L."/>
            <person name="Liu M."/>
            <person name="Djordjevic S.P."/>
            <person name="Bogema D.R."/>
            <person name="Jenkins C."/>
        </authorList>
    </citation>
    <scope>NUCLEOTIDE SEQUENCE</scope>
    <source>
        <strain evidence="9">Goon Nure</strain>
    </source>
</reference>
<organism evidence="9 10">
    <name type="scientific">Theileria orientalis</name>
    <dbReference type="NCBI Taxonomy" id="68886"/>
    <lineage>
        <taxon>Eukaryota</taxon>
        <taxon>Sar</taxon>
        <taxon>Alveolata</taxon>
        <taxon>Apicomplexa</taxon>
        <taxon>Aconoidasida</taxon>
        <taxon>Piroplasmida</taxon>
        <taxon>Theileriidae</taxon>
        <taxon>Theileria</taxon>
    </lineage>
</organism>
<keyword evidence="3" id="KW-0819">tRNA processing</keyword>
<evidence type="ECO:0000256" key="2">
    <source>
        <dbReference type="ARBA" id="ARBA00022598"/>
    </source>
</evidence>
<evidence type="ECO:0000256" key="1">
    <source>
        <dbReference type="ARBA" id="ARBA00013267"/>
    </source>
</evidence>
<keyword evidence="5" id="KW-0067">ATP-binding</keyword>
<dbReference type="HAMAP" id="MF_01161">
    <property type="entry name" value="tRNA_Ile_lys_synt"/>
    <property type="match status" value="1"/>
</dbReference>
<dbReference type="InterPro" id="IPR012795">
    <property type="entry name" value="tRNA_Ile_lys_synt_N"/>
</dbReference>
<evidence type="ECO:0000256" key="7">
    <source>
        <dbReference type="SAM" id="MobiDB-lite"/>
    </source>
</evidence>
<evidence type="ECO:0000313" key="9">
    <source>
        <dbReference type="EMBL" id="UKK01384.2"/>
    </source>
</evidence>
<dbReference type="GO" id="GO:0005524">
    <property type="term" value="F:ATP binding"/>
    <property type="evidence" value="ECO:0007669"/>
    <property type="project" value="UniProtKB-KW"/>
</dbReference>
<dbReference type="Gene3D" id="3.40.50.620">
    <property type="entry name" value="HUPs"/>
    <property type="match status" value="1"/>
</dbReference>
<sequence>MTTLISMEVALKDCSTVLEARKKLGCARIPSLLCCSGGVDSMSLLHSFGLIKQNYELLANDHIQLNFSSYPINTGGARLDKGSRRKMMMELFDEFYKNFNVIYFNHKQRDDVERDIEVIRKACEEYKFNLIIEELPSSILQEEGKETGLQNIFRAWRRETCIKIINHLSSINLNGSWTSKGSSTSGNDCIIPSSIKNKKLECKGSFDLELESITKVGDLVDLKGLIFMGHNLDDNFETLLLKILRGSFVSNLTPMELYDNLDHREYMLVRPFIGIKKAKLISFIKSLNETYNEDSSNSKLYYTRNLMRNLIIPEALNSLSGSITTNSIGNEDVLKDRVENKPLLLGLHTKLKYLSRQCHNINSLLEHEVDMYYDYINSKYKANVNGSSNSSSTNNYYDQPSSKSSGDVLKESLNEAYRQFYSNLFRSSYNGKIHKLETIFENNINYLRRIGLRFDDHFNLKEWNIIPNRMIKEQVLYRYIVEKTGSNILYRVLYKLVNDLSKEPFSESLKMYSVGSHLMYHQGYYVKLGPNAPRIRNTTGTTATTTENRSCSSKDTEGNQESTFVKEFVTSDKQFPNSRKLIFSDENVIIYNCIDKVNMAITKPQGRYHVNLKLEPAPTSSSSKGLFDIHYNHGNNLPNEVAHENNGIENGGLGNHEDNQKLELEIRYLKEDDVSTSRKMWSNSVYKILGNIGLHRFLKDEIPALVVAGTNDVIGLYGYNLSPPYRNRDSQTILYQIDKIKRPSQYQLTIL</sequence>
<evidence type="ECO:0000256" key="6">
    <source>
        <dbReference type="ARBA" id="ARBA00048539"/>
    </source>
</evidence>
<dbReference type="InterPro" id="IPR012094">
    <property type="entry name" value="tRNA_Ile_lys_synt"/>
</dbReference>
<dbReference type="GO" id="GO:0032267">
    <property type="term" value="F:tRNA(Ile)-lysidine synthase activity"/>
    <property type="evidence" value="ECO:0007669"/>
    <property type="project" value="UniProtKB-EC"/>
</dbReference>
<accession>A0A976QX02</accession>
<evidence type="ECO:0000313" key="10">
    <source>
        <dbReference type="Proteomes" id="UP000244811"/>
    </source>
</evidence>
<keyword evidence="4" id="KW-0547">Nucleotide-binding</keyword>
<comment type="catalytic activity">
    <reaction evidence="6">
        <text>cytidine(34) in tRNA(Ile2) + L-lysine + ATP = lysidine(34) in tRNA(Ile2) + AMP + diphosphate + H(+)</text>
        <dbReference type="Rhea" id="RHEA:43744"/>
        <dbReference type="Rhea" id="RHEA-COMP:10625"/>
        <dbReference type="Rhea" id="RHEA-COMP:10670"/>
        <dbReference type="ChEBI" id="CHEBI:15378"/>
        <dbReference type="ChEBI" id="CHEBI:30616"/>
        <dbReference type="ChEBI" id="CHEBI:32551"/>
        <dbReference type="ChEBI" id="CHEBI:33019"/>
        <dbReference type="ChEBI" id="CHEBI:82748"/>
        <dbReference type="ChEBI" id="CHEBI:83665"/>
        <dbReference type="ChEBI" id="CHEBI:456215"/>
        <dbReference type="EC" id="6.3.4.19"/>
    </reaction>
</comment>
<proteinExistence type="inferred from homology"/>
<keyword evidence="2" id="KW-0436">Ligase</keyword>
<name>A0A976QX02_THEOR</name>
<dbReference type="PANTHER" id="PTHR43033">
    <property type="entry name" value="TRNA(ILE)-LYSIDINE SYNTHASE-RELATED"/>
    <property type="match status" value="1"/>
</dbReference>
<evidence type="ECO:0000256" key="4">
    <source>
        <dbReference type="ARBA" id="ARBA00022741"/>
    </source>
</evidence>
<dbReference type="PANTHER" id="PTHR43033:SF1">
    <property type="entry name" value="TRNA(ILE)-LYSIDINE SYNTHASE-RELATED"/>
    <property type="match status" value="1"/>
</dbReference>
<dbReference type="InterPro" id="IPR014729">
    <property type="entry name" value="Rossmann-like_a/b/a_fold"/>
</dbReference>
<feature type="domain" description="tRNA(Ile)-lysidine/2-thiocytidine synthase N-terminal" evidence="8">
    <location>
        <begin position="225"/>
        <end position="309"/>
    </location>
</feature>
<dbReference type="Proteomes" id="UP000244811">
    <property type="component" value="Chromosome 3"/>
</dbReference>
<evidence type="ECO:0000259" key="8">
    <source>
        <dbReference type="Pfam" id="PF01171"/>
    </source>
</evidence>
<dbReference type="EC" id="6.3.4.19" evidence="1"/>
<dbReference type="CDD" id="cd01992">
    <property type="entry name" value="TilS_N"/>
    <property type="match status" value="1"/>
</dbReference>
<dbReference type="SUPFAM" id="SSF52402">
    <property type="entry name" value="Adenine nucleotide alpha hydrolases-like"/>
    <property type="match status" value="1"/>
</dbReference>
<evidence type="ECO:0000256" key="3">
    <source>
        <dbReference type="ARBA" id="ARBA00022694"/>
    </source>
</evidence>